<keyword evidence="3" id="KW-0472">Membrane</keyword>
<dbReference type="Pfam" id="PF00887">
    <property type="entry name" value="ACBP"/>
    <property type="match status" value="1"/>
</dbReference>
<accession>A0A8H5GRF9</accession>
<keyword evidence="1" id="KW-0446">Lipid-binding</keyword>
<sequence length="421" mass="47145">MYSLYKQATVGNVTSPRPGIWDMLGRAKWDAWAKHKDLDPYEAKWLYVEALLKVLRKYSDKTIAKNLVQELESYNGDPSHIVMSRSSLSRTPSSSGSSSSEEDVPASNFAQLNILHSPQQRVRPQSASYASSPHLSPQAHRSQSSLSSQHRYRTPLTGSMPMTPPLPQQGMLQSPQTMLSPQGIPVMQPHPGYEAPSAYVDHSPTVPNASLYPAGSSYINFSESQGQLASPAIGSPATLFPGRPFSQNQPPMGQYGVVRPASTIQLQRAMESIQSQVAAVTERLEMLESITSAQLSNRSPAASYNPVAWRAGQGGSPNDERPEWDIDDMGMWSFILHPTLRAIKRLKKSSMFFAKDENRSPGMIVIRRLCLDLSFWIFTIVFTRFMWRRSRERRREVNTALALLWRALLGRRERTLVDRGV</sequence>
<feature type="compositionally biased region" description="Polar residues" evidence="2">
    <location>
        <begin position="170"/>
        <end position="180"/>
    </location>
</feature>
<keyword evidence="6" id="KW-1185">Reference proteome</keyword>
<dbReference type="InterPro" id="IPR014352">
    <property type="entry name" value="FERM/acyl-CoA-bd_prot_sf"/>
</dbReference>
<dbReference type="PROSITE" id="PS51228">
    <property type="entry name" value="ACB_2"/>
    <property type="match status" value="1"/>
</dbReference>
<dbReference type="OrthoDB" id="346910at2759"/>
<evidence type="ECO:0000259" key="4">
    <source>
        <dbReference type="PROSITE" id="PS51228"/>
    </source>
</evidence>
<proteinExistence type="predicted"/>
<comment type="caution">
    <text evidence="5">The sequence shown here is derived from an EMBL/GenBank/DDBJ whole genome shotgun (WGS) entry which is preliminary data.</text>
</comment>
<feature type="compositionally biased region" description="Polar residues" evidence="2">
    <location>
        <begin position="120"/>
        <end position="135"/>
    </location>
</feature>
<feature type="region of interest" description="Disordered" evidence="2">
    <location>
        <begin position="120"/>
        <end position="201"/>
    </location>
</feature>
<dbReference type="SUPFAM" id="SSF47027">
    <property type="entry name" value="Acyl-CoA binding protein"/>
    <property type="match status" value="1"/>
</dbReference>
<dbReference type="EMBL" id="JAACJM010000012">
    <property type="protein sequence ID" value="KAF5369762.1"/>
    <property type="molecule type" value="Genomic_DNA"/>
</dbReference>
<feature type="compositionally biased region" description="Low complexity" evidence="2">
    <location>
        <begin position="84"/>
        <end position="99"/>
    </location>
</feature>
<dbReference type="GO" id="GO:0000062">
    <property type="term" value="F:fatty-acyl-CoA binding"/>
    <property type="evidence" value="ECO:0007669"/>
    <property type="project" value="InterPro"/>
</dbReference>
<protein>
    <recommendedName>
        <fullName evidence="4">ACB domain-containing protein</fullName>
    </recommendedName>
</protein>
<keyword evidence="3" id="KW-0812">Transmembrane</keyword>
<feature type="compositionally biased region" description="Low complexity" evidence="2">
    <location>
        <begin position="140"/>
        <end position="149"/>
    </location>
</feature>
<evidence type="ECO:0000256" key="3">
    <source>
        <dbReference type="SAM" id="Phobius"/>
    </source>
</evidence>
<dbReference type="PANTHER" id="PTHR23310">
    <property type="entry name" value="ACYL-COA-BINDING PROTEIN, ACBP"/>
    <property type="match status" value="1"/>
</dbReference>
<evidence type="ECO:0000256" key="2">
    <source>
        <dbReference type="SAM" id="MobiDB-lite"/>
    </source>
</evidence>
<keyword evidence="3" id="KW-1133">Transmembrane helix</keyword>
<feature type="region of interest" description="Disordered" evidence="2">
    <location>
        <begin position="82"/>
        <end position="105"/>
    </location>
</feature>
<reference evidence="5 6" key="1">
    <citation type="journal article" date="2020" name="ISME J.">
        <title>Uncovering the hidden diversity of litter-decomposition mechanisms in mushroom-forming fungi.</title>
        <authorList>
            <person name="Floudas D."/>
            <person name="Bentzer J."/>
            <person name="Ahren D."/>
            <person name="Johansson T."/>
            <person name="Persson P."/>
            <person name="Tunlid A."/>
        </authorList>
    </citation>
    <scope>NUCLEOTIDE SEQUENCE [LARGE SCALE GENOMIC DNA]</scope>
    <source>
        <strain evidence="5 6">CBS 291.85</strain>
    </source>
</reference>
<name>A0A8H5GRF9_9AGAR</name>
<evidence type="ECO:0000313" key="6">
    <source>
        <dbReference type="Proteomes" id="UP000559256"/>
    </source>
</evidence>
<dbReference type="Proteomes" id="UP000559256">
    <property type="component" value="Unassembled WGS sequence"/>
</dbReference>
<dbReference type="Gene3D" id="1.20.80.10">
    <property type="match status" value="1"/>
</dbReference>
<gene>
    <name evidence="5" type="ORF">D9758_001332</name>
</gene>
<dbReference type="InterPro" id="IPR035984">
    <property type="entry name" value="Acyl-CoA-binding_sf"/>
</dbReference>
<dbReference type="GO" id="GO:0006631">
    <property type="term" value="P:fatty acid metabolic process"/>
    <property type="evidence" value="ECO:0007669"/>
    <property type="project" value="TreeGrafter"/>
</dbReference>
<dbReference type="AlphaFoldDB" id="A0A8H5GRF9"/>
<dbReference type="InterPro" id="IPR000582">
    <property type="entry name" value="Acyl-CoA-binding_protein"/>
</dbReference>
<evidence type="ECO:0000313" key="5">
    <source>
        <dbReference type="EMBL" id="KAF5369762.1"/>
    </source>
</evidence>
<dbReference type="PANTHER" id="PTHR23310:SF133">
    <property type="entry name" value="COA BINDING PROTEIN, PUTATIVE (AFU_ORTHOLOGUE AFUA_1G12300)-RELATED"/>
    <property type="match status" value="1"/>
</dbReference>
<evidence type="ECO:0000256" key="1">
    <source>
        <dbReference type="ARBA" id="ARBA00023121"/>
    </source>
</evidence>
<feature type="domain" description="ACB" evidence="4">
    <location>
        <begin position="1"/>
        <end position="60"/>
    </location>
</feature>
<organism evidence="5 6">
    <name type="scientific">Tetrapyrgos nigripes</name>
    <dbReference type="NCBI Taxonomy" id="182062"/>
    <lineage>
        <taxon>Eukaryota</taxon>
        <taxon>Fungi</taxon>
        <taxon>Dikarya</taxon>
        <taxon>Basidiomycota</taxon>
        <taxon>Agaricomycotina</taxon>
        <taxon>Agaricomycetes</taxon>
        <taxon>Agaricomycetidae</taxon>
        <taxon>Agaricales</taxon>
        <taxon>Marasmiineae</taxon>
        <taxon>Marasmiaceae</taxon>
        <taxon>Tetrapyrgos</taxon>
    </lineage>
</organism>
<feature type="transmembrane region" description="Helical" evidence="3">
    <location>
        <begin position="365"/>
        <end position="387"/>
    </location>
</feature>